<feature type="compositionally biased region" description="Basic and acidic residues" evidence="1">
    <location>
        <begin position="523"/>
        <end position="550"/>
    </location>
</feature>
<name>A0A7N4NLU8_SARHA</name>
<dbReference type="Ensembl" id="ENSSHAT00000034167.1">
    <property type="protein sequence ID" value="ENSSHAP00000025331.1"/>
    <property type="gene ID" value="ENSSHAG00000003449.2"/>
</dbReference>
<feature type="compositionally biased region" description="Basic and acidic residues" evidence="1">
    <location>
        <begin position="1288"/>
        <end position="1307"/>
    </location>
</feature>
<feature type="region of interest" description="Disordered" evidence="1">
    <location>
        <begin position="704"/>
        <end position="888"/>
    </location>
</feature>
<dbReference type="InterPro" id="IPR048257">
    <property type="entry name" value="DUF4590"/>
</dbReference>
<feature type="compositionally biased region" description="Basic and acidic residues" evidence="1">
    <location>
        <begin position="928"/>
        <end position="974"/>
    </location>
</feature>
<evidence type="ECO:0000259" key="2">
    <source>
        <dbReference type="Pfam" id="PF15257"/>
    </source>
</evidence>
<feature type="compositionally biased region" description="Acidic residues" evidence="1">
    <location>
        <begin position="653"/>
        <end position="667"/>
    </location>
</feature>
<feature type="compositionally biased region" description="Basic and acidic residues" evidence="1">
    <location>
        <begin position="568"/>
        <end position="577"/>
    </location>
</feature>
<gene>
    <name evidence="3" type="primary">ERICH3</name>
</gene>
<feature type="compositionally biased region" description="Basic and acidic residues" evidence="1">
    <location>
        <begin position="352"/>
        <end position="361"/>
    </location>
</feature>
<feature type="region of interest" description="Disordered" evidence="1">
    <location>
        <begin position="916"/>
        <end position="1307"/>
    </location>
</feature>
<organism evidence="3 4">
    <name type="scientific">Sarcophilus harrisii</name>
    <name type="common">Tasmanian devil</name>
    <name type="synonym">Sarcophilus laniarius</name>
    <dbReference type="NCBI Taxonomy" id="9305"/>
    <lineage>
        <taxon>Eukaryota</taxon>
        <taxon>Metazoa</taxon>
        <taxon>Chordata</taxon>
        <taxon>Craniata</taxon>
        <taxon>Vertebrata</taxon>
        <taxon>Euteleostomi</taxon>
        <taxon>Mammalia</taxon>
        <taxon>Metatheria</taxon>
        <taxon>Dasyuromorphia</taxon>
        <taxon>Dasyuridae</taxon>
        <taxon>Sarcophilus</taxon>
    </lineage>
</organism>
<accession>A0A7N4NLU8</accession>
<feature type="region of interest" description="Disordered" evidence="1">
    <location>
        <begin position="333"/>
        <end position="674"/>
    </location>
</feature>
<dbReference type="Pfam" id="PF15257">
    <property type="entry name" value="DUF4590"/>
    <property type="match status" value="1"/>
</dbReference>
<proteinExistence type="predicted"/>
<sequence>MSRPHPPGPLSTYNSLTDKHLVGYFSNIRIRRHLQRAGLISRSGRILSEKEYRQNIMRKDHQKFTREYLAYAIFKKILEMEHNYQMELKRRLEATAQKERVQRVKGERYRNPSEHPHGVAPYQLPIINEYLMPVPPPPSPRNEKMINKSRIEAWRRRVRPTTAPNIPDPHRDSGRHHKSPLHSNAFVTMIYWGKSVHLNHDDLNYKDEIKIYQQHCGGENLCVFQGKLLEKETFQFISKRHFGFPFSLTFFLNGMQLDRLSSCCEFKHRRGSRLGGKNGYFGFVDIDGASPCYKCIISMGLDKKPFPPPKKEKEMMEVNEVTVKEEATKVSESFNEEVENVGPTPTTCSSPEDDKVGKLVEEEVERDQEIEIAIPANNTEASFRDARQTSSSGSSRSNTYSSSGEDMSEMGDGRTCSDQSQEETQQENPYFRDVDEEDKVEYSLSQEVLDEKEIESKRMDPEGISEDQGAECHSSLKEILKKSTSGGCRDQASGEGKEEEEDARWSLAKTAKEMDGTMAGLSKVDEGGDLKSIQEEIRESAEEDELRPSEAELNDSSTDEAQEGWRSSLDRSHKDGDLLAEETTALEMALEESKHVAPEGEQLKRGEAFEGVMIPEPKKAEPEAGLGGPRTRKRKEEEKEEVEVGEEGKKEEGEEEAEKEQEEEEEEVLGRGWMVVITTSTPRALAEVADLTKEREVVPKVHWEVEETGAKGEGFTSKEEEEVTERTRTSQIVTKAASPEEGSWKDKGSERKEAAIQEEKNVGKANKESQGDPGEVRHESKTAIHSEGRMEEMANQKEIEKLEEEEAEGERGCREAVSPSRKDMAAWREAPEMEELKGTKETIFKRKEMCPEEQKGGENAATLRGVSPVEKGADLEAGPPKGAEKETAAMGEEIMTEEETEPLNEIVREAMFQREAVTPLVTDEDKEIFEPLKETTNGKEDSEEKECESKKGGEKGVEPGDRAAFHRERAENENKLSAGEAASEVRESSGKAGSPGEKEEAESEDGDTGYGATGEVTCSAKGENEEEEQEMELPAAGVGRSPNNREGEPGDQGTPEEESTTLPERVETLGQIRAKGREPPAKTWPAALDDPGTPGEEAASAPGTGTPPKHERQEGEAVPEGPAEAEPGAAGGMAAAAPEREPLAEEGDPEENRASSPSDVAVGETWPRRDQLIKKTAAAGSGPVEEEGNGDWGPAGEEAGGKVAPETEPAAREGAFQRALVVQARKRDRDQKGGTVRKYWMRENGQAAEAGGGEGESTLGSQEPGPPKGGPKSQIPQATETMTVGKMAEIRRKQNSSARREGTDLRN</sequence>
<dbReference type="PANTHER" id="PTHR23034:SF2">
    <property type="entry name" value="GLUTAMATE-RICH PROTEIN 3"/>
    <property type="match status" value="1"/>
</dbReference>
<evidence type="ECO:0000313" key="4">
    <source>
        <dbReference type="Proteomes" id="UP000007648"/>
    </source>
</evidence>
<dbReference type="PANTHER" id="PTHR23034">
    <property type="entry name" value="GLUTAMATE-RICH PROTEIN 3"/>
    <property type="match status" value="1"/>
</dbReference>
<feature type="compositionally biased region" description="Basic and acidic residues" evidence="1">
    <location>
        <begin position="591"/>
        <end position="608"/>
    </location>
</feature>
<evidence type="ECO:0000313" key="3">
    <source>
        <dbReference type="Ensembl" id="ENSSHAP00000025331.1"/>
    </source>
</evidence>
<reference evidence="3" key="3">
    <citation type="submission" date="2025-09" db="UniProtKB">
        <authorList>
            <consortium name="Ensembl"/>
        </authorList>
    </citation>
    <scope>IDENTIFICATION</scope>
</reference>
<feature type="domain" description="DUF4590" evidence="2">
    <location>
        <begin position="197"/>
        <end position="310"/>
    </location>
</feature>
<keyword evidence="4" id="KW-1185">Reference proteome</keyword>
<feature type="compositionally biased region" description="Basic and acidic residues" evidence="1">
    <location>
        <begin position="449"/>
        <end position="461"/>
    </location>
</feature>
<dbReference type="InterPro" id="IPR027962">
    <property type="entry name" value="ERICH3"/>
</dbReference>
<feature type="compositionally biased region" description="Basic and acidic residues" evidence="1">
    <location>
        <begin position="742"/>
        <end position="800"/>
    </location>
</feature>
<feature type="compositionally biased region" description="Low complexity" evidence="1">
    <location>
        <begin position="390"/>
        <end position="403"/>
    </location>
</feature>
<dbReference type="GeneTree" id="ENSGT00530000064485"/>
<protein>
    <submittedName>
        <fullName evidence="3">Glutamate rich 3</fullName>
    </submittedName>
</protein>
<evidence type="ECO:0000256" key="1">
    <source>
        <dbReference type="SAM" id="MobiDB-lite"/>
    </source>
</evidence>
<feature type="compositionally biased region" description="Basic and acidic residues" evidence="1">
    <location>
        <begin position="809"/>
        <end position="856"/>
    </location>
</feature>
<reference evidence="3" key="2">
    <citation type="submission" date="2025-08" db="UniProtKB">
        <authorList>
            <consortium name="Ensembl"/>
        </authorList>
    </citation>
    <scope>IDENTIFICATION</scope>
</reference>
<reference evidence="3 4" key="1">
    <citation type="journal article" date="2011" name="Proc. Natl. Acad. Sci. U.S.A.">
        <title>Genetic diversity and population structure of the endangered marsupial Sarcophilus harrisii (Tasmanian devil).</title>
        <authorList>
            <person name="Miller W."/>
            <person name="Hayes V.M."/>
            <person name="Ratan A."/>
            <person name="Petersen D.C."/>
            <person name="Wittekindt N.E."/>
            <person name="Miller J."/>
            <person name="Walenz B."/>
            <person name="Knight J."/>
            <person name="Qi J."/>
            <person name="Zhao F."/>
            <person name="Wang Q."/>
            <person name="Bedoya-Reina O.C."/>
            <person name="Katiyar N."/>
            <person name="Tomsho L.P."/>
            <person name="Kasson L.M."/>
            <person name="Hardie R.A."/>
            <person name="Woodbridge P."/>
            <person name="Tindall E.A."/>
            <person name="Bertelsen M.F."/>
            <person name="Dixon D."/>
            <person name="Pyecroft S."/>
            <person name="Helgen K.M."/>
            <person name="Lesk A.M."/>
            <person name="Pringle T.H."/>
            <person name="Patterson N."/>
            <person name="Zhang Y."/>
            <person name="Kreiss A."/>
            <person name="Woods G.M."/>
            <person name="Jones M.E."/>
            <person name="Schuster S.C."/>
        </authorList>
    </citation>
    <scope>NUCLEOTIDE SEQUENCE [LARGE SCALE GENOMIC DNA]</scope>
</reference>
<dbReference type="Proteomes" id="UP000007648">
    <property type="component" value="Unassembled WGS sequence"/>
</dbReference>
<feature type="compositionally biased region" description="Low complexity" evidence="1">
    <location>
        <begin position="1116"/>
        <end position="1137"/>
    </location>
</feature>